<evidence type="ECO:0000256" key="1">
    <source>
        <dbReference type="SAM" id="MobiDB-lite"/>
    </source>
</evidence>
<keyword evidence="4" id="KW-1185">Reference proteome</keyword>
<dbReference type="Gramene" id="Pp3c2_13810V3.1">
    <property type="protein sequence ID" value="Pp3c2_13810V3.1"/>
    <property type="gene ID" value="Pp3c2_13810"/>
</dbReference>
<dbReference type="Gramene" id="Pp3c2_13810V3.2">
    <property type="protein sequence ID" value="Pp3c2_13810V3.2"/>
    <property type="gene ID" value="Pp3c2_13810"/>
</dbReference>
<gene>
    <name evidence="2" type="ORF">PHYPA_002645</name>
</gene>
<dbReference type="AlphaFoldDB" id="A0A2K1L1E9"/>
<reference evidence="2 4" key="1">
    <citation type="journal article" date="2008" name="Science">
        <title>The Physcomitrella genome reveals evolutionary insights into the conquest of land by plants.</title>
        <authorList>
            <person name="Rensing S."/>
            <person name="Lang D."/>
            <person name="Zimmer A."/>
            <person name="Terry A."/>
            <person name="Salamov A."/>
            <person name="Shapiro H."/>
            <person name="Nishiyama T."/>
            <person name="Perroud P.-F."/>
            <person name="Lindquist E."/>
            <person name="Kamisugi Y."/>
            <person name="Tanahashi T."/>
            <person name="Sakakibara K."/>
            <person name="Fujita T."/>
            <person name="Oishi K."/>
            <person name="Shin-I T."/>
            <person name="Kuroki Y."/>
            <person name="Toyoda A."/>
            <person name="Suzuki Y."/>
            <person name="Hashimoto A."/>
            <person name="Yamaguchi K."/>
            <person name="Sugano A."/>
            <person name="Kohara Y."/>
            <person name="Fujiyama A."/>
            <person name="Anterola A."/>
            <person name="Aoki S."/>
            <person name="Ashton N."/>
            <person name="Barbazuk W.B."/>
            <person name="Barker E."/>
            <person name="Bennetzen J."/>
            <person name="Bezanilla M."/>
            <person name="Blankenship R."/>
            <person name="Cho S.H."/>
            <person name="Dutcher S."/>
            <person name="Estelle M."/>
            <person name="Fawcett J.A."/>
            <person name="Gundlach H."/>
            <person name="Hanada K."/>
            <person name="Heyl A."/>
            <person name="Hicks K.A."/>
            <person name="Hugh J."/>
            <person name="Lohr M."/>
            <person name="Mayer K."/>
            <person name="Melkozernov A."/>
            <person name="Murata T."/>
            <person name="Nelson D."/>
            <person name="Pils B."/>
            <person name="Prigge M."/>
            <person name="Reiss B."/>
            <person name="Renner T."/>
            <person name="Rombauts S."/>
            <person name="Rushton P."/>
            <person name="Sanderfoot A."/>
            <person name="Schween G."/>
            <person name="Shiu S.-H."/>
            <person name="Stueber K."/>
            <person name="Theodoulou F.L."/>
            <person name="Tu H."/>
            <person name="Van de Peer Y."/>
            <person name="Verrier P.J."/>
            <person name="Waters E."/>
            <person name="Wood A."/>
            <person name="Yang L."/>
            <person name="Cove D."/>
            <person name="Cuming A."/>
            <person name="Hasebe M."/>
            <person name="Lucas S."/>
            <person name="Mishler D.B."/>
            <person name="Reski R."/>
            <person name="Grigoriev I."/>
            <person name="Quatrano R.S."/>
            <person name="Boore J.L."/>
        </authorList>
    </citation>
    <scope>NUCLEOTIDE SEQUENCE [LARGE SCALE GENOMIC DNA]</scope>
    <source>
        <strain evidence="3 4">cv. Gransden 2004</strain>
    </source>
</reference>
<dbReference type="EnsemblPlants" id="Pp3c2_13810V3.1">
    <property type="protein sequence ID" value="Pp3c2_13810V3.1"/>
    <property type="gene ID" value="Pp3c2_13810"/>
</dbReference>
<reference evidence="2 4" key="2">
    <citation type="journal article" date="2018" name="Plant J.">
        <title>The Physcomitrella patens chromosome-scale assembly reveals moss genome structure and evolution.</title>
        <authorList>
            <person name="Lang D."/>
            <person name="Ullrich K.K."/>
            <person name="Murat F."/>
            <person name="Fuchs J."/>
            <person name="Jenkins J."/>
            <person name="Haas F.B."/>
            <person name="Piednoel M."/>
            <person name="Gundlach H."/>
            <person name="Van Bel M."/>
            <person name="Meyberg R."/>
            <person name="Vives C."/>
            <person name="Morata J."/>
            <person name="Symeonidi A."/>
            <person name="Hiss M."/>
            <person name="Muchero W."/>
            <person name="Kamisugi Y."/>
            <person name="Saleh O."/>
            <person name="Blanc G."/>
            <person name="Decker E.L."/>
            <person name="van Gessel N."/>
            <person name="Grimwood J."/>
            <person name="Hayes R.D."/>
            <person name="Graham S.W."/>
            <person name="Gunter L.E."/>
            <person name="McDaniel S.F."/>
            <person name="Hoernstein S.N.W."/>
            <person name="Larsson A."/>
            <person name="Li F.W."/>
            <person name="Perroud P.F."/>
            <person name="Phillips J."/>
            <person name="Ranjan P."/>
            <person name="Rokshar D.S."/>
            <person name="Rothfels C.J."/>
            <person name="Schneider L."/>
            <person name="Shu S."/>
            <person name="Stevenson D.W."/>
            <person name="Thummler F."/>
            <person name="Tillich M."/>
            <person name="Villarreal Aguilar J.C."/>
            <person name="Widiez T."/>
            <person name="Wong G.K."/>
            <person name="Wymore A."/>
            <person name="Zhang Y."/>
            <person name="Zimmer A.D."/>
            <person name="Quatrano R.S."/>
            <person name="Mayer K.F.X."/>
            <person name="Goodstein D."/>
            <person name="Casacuberta J.M."/>
            <person name="Vandepoele K."/>
            <person name="Reski R."/>
            <person name="Cuming A.C."/>
            <person name="Tuskan G.A."/>
            <person name="Maumus F."/>
            <person name="Salse J."/>
            <person name="Schmutz J."/>
            <person name="Rensing S.A."/>
        </authorList>
    </citation>
    <scope>NUCLEOTIDE SEQUENCE [LARGE SCALE GENOMIC DNA]</scope>
    <source>
        <strain evidence="3 4">cv. Gransden 2004</strain>
    </source>
</reference>
<organism evidence="2">
    <name type="scientific">Physcomitrium patens</name>
    <name type="common">Spreading-leaved earth moss</name>
    <name type="synonym">Physcomitrella patens</name>
    <dbReference type="NCBI Taxonomy" id="3218"/>
    <lineage>
        <taxon>Eukaryota</taxon>
        <taxon>Viridiplantae</taxon>
        <taxon>Streptophyta</taxon>
        <taxon>Embryophyta</taxon>
        <taxon>Bryophyta</taxon>
        <taxon>Bryophytina</taxon>
        <taxon>Bryopsida</taxon>
        <taxon>Funariidae</taxon>
        <taxon>Funariales</taxon>
        <taxon>Funariaceae</taxon>
        <taxon>Physcomitrium</taxon>
    </lineage>
</organism>
<proteinExistence type="predicted"/>
<dbReference type="EnsemblPlants" id="Pp3c2_13810V3.2">
    <property type="protein sequence ID" value="Pp3c2_13810V3.2"/>
    <property type="gene ID" value="Pp3c2_13810"/>
</dbReference>
<reference evidence="3" key="3">
    <citation type="submission" date="2020-12" db="UniProtKB">
        <authorList>
            <consortium name="EnsemblPlants"/>
        </authorList>
    </citation>
    <scope>IDENTIFICATION</scope>
</reference>
<dbReference type="InParanoid" id="A0A2K1L1E9"/>
<protein>
    <submittedName>
        <fullName evidence="2 3">Uncharacterized protein</fullName>
    </submittedName>
</protein>
<sequence length="91" mass="10128">MKKAWPCGISGSDYSSGCGGANDSSLQKSTIQNERTASNRGCLISWLVVALKLADKLYRMQLLELIHQQILAVHGVLPLWRARALLFRQFP</sequence>
<dbReference type="PaxDb" id="3218-PP1S30_103V6.1"/>
<name>A0A2K1L1E9_PHYPA</name>
<evidence type="ECO:0000313" key="4">
    <source>
        <dbReference type="Proteomes" id="UP000006727"/>
    </source>
</evidence>
<evidence type="ECO:0000313" key="2">
    <source>
        <dbReference type="EMBL" id="PNR59853.1"/>
    </source>
</evidence>
<feature type="region of interest" description="Disordered" evidence="1">
    <location>
        <begin position="1"/>
        <end position="26"/>
    </location>
</feature>
<accession>A0A2K1L1E9</accession>
<dbReference type="Proteomes" id="UP000006727">
    <property type="component" value="Chromosome 2"/>
</dbReference>
<dbReference type="EMBL" id="ABEU02000002">
    <property type="protein sequence ID" value="PNR59853.1"/>
    <property type="molecule type" value="Genomic_DNA"/>
</dbReference>
<evidence type="ECO:0000313" key="3">
    <source>
        <dbReference type="EnsemblPlants" id="Pp3c2_13810V3.1"/>
    </source>
</evidence>